<evidence type="ECO:0008006" key="3">
    <source>
        <dbReference type="Google" id="ProtNLM"/>
    </source>
</evidence>
<dbReference type="STRING" id="1461693.ATO10_05212"/>
<dbReference type="InterPro" id="IPR009531">
    <property type="entry name" value="DUF1150"/>
</dbReference>
<evidence type="ECO:0000313" key="1">
    <source>
        <dbReference type="EMBL" id="KCV82982.1"/>
    </source>
</evidence>
<gene>
    <name evidence="1" type="ORF">ATO10_05212</name>
</gene>
<dbReference type="Proteomes" id="UP000024836">
    <property type="component" value="Unassembled WGS sequence"/>
</dbReference>
<evidence type="ECO:0000313" key="2">
    <source>
        <dbReference type="Proteomes" id="UP000024836"/>
    </source>
</evidence>
<accession>A0A058ZP93</accession>
<dbReference type="Pfam" id="PF06620">
    <property type="entry name" value="DUF1150"/>
    <property type="match status" value="1"/>
</dbReference>
<name>A0A058ZP93_9RHOB</name>
<dbReference type="AlphaFoldDB" id="A0A058ZP93"/>
<keyword evidence="2" id="KW-1185">Reference proteome</keyword>
<dbReference type="PATRIC" id="fig|1461693.3.peg.1062"/>
<dbReference type="eggNOG" id="COG5568">
    <property type="taxonomic scope" value="Bacteria"/>
</dbReference>
<organism evidence="1 2">
    <name type="scientific">Actibacterium atlanticum</name>
    <dbReference type="NCBI Taxonomy" id="1461693"/>
    <lineage>
        <taxon>Bacteria</taxon>
        <taxon>Pseudomonadati</taxon>
        <taxon>Pseudomonadota</taxon>
        <taxon>Alphaproteobacteria</taxon>
        <taxon>Rhodobacterales</taxon>
        <taxon>Roseobacteraceae</taxon>
        <taxon>Actibacterium</taxon>
    </lineage>
</organism>
<reference evidence="1 2" key="1">
    <citation type="submission" date="2013-04" db="EMBL/GenBank/DDBJ databases">
        <title>Shimia sp. 22II-S11-Z10 Genome Sequencing.</title>
        <authorList>
            <person name="Lai Q."/>
            <person name="Li G."/>
            <person name="Shao Z."/>
        </authorList>
    </citation>
    <scope>NUCLEOTIDE SEQUENCE [LARGE SCALE GENOMIC DNA]</scope>
    <source>
        <strain evidence="2">22II-S11-Z10</strain>
    </source>
</reference>
<dbReference type="EMBL" id="AQQY01000002">
    <property type="protein sequence ID" value="KCV82982.1"/>
    <property type="molecule type" value="Genomic_DNA"/>
</dbReference>
<comment type="caution">
    <text evidence="1">The sequence shown here is derived from an EMBL/GenBank/DDBJ whole genome shotgun (WGS) entry which is preliminary data.</text>
</comment>
<sequence length="80" mass="9212">MMDTEHEIIFSAEDGPEDRIVYVREVDVSDLPEEVQEQLEGEETLYAVHDSDGERLALVKERHMAFILARQNEFAPVSVH</sequence>
<proteinExistence type="predicted"/>
<protein>
    <recommendedName>
        <fullName evidence="3">DUF1150 domain-containing protein</fullName>
    </recommendedName>
</protein>